<dbReference type="SMART" id="SM00086">
    <property type="entry name" value="PAC"/>
    <property type="match status" value="2"/>
</dbReference>
<dbReference type="Proteomes" id="UP001212042">
    <property type="component" value="Unassembled WGS sequence"/>
</dbReference>
<dbReference type="Pfam" id="PF08448">
    <property type="entry name" value="PAS_4"/>
    <property type="match status" value="1"/>
</dbReference>
<dbReference type="InterPro" id="IPR029787">
    <property type="entry name" value="Nucleotide_cyclase"/>
</dbReference>
<sequence length="883" mass="97757">MILNFIESAAVLIALCWLHALNMRHVQRQLLRQLLAGGLFGAICVIGMLAPLTLREGLIFDARSVVLSMAGLFGGPLVAAIAGLMAGGYRLWLGGVGVIPGLFNIVMPVLLGLAYRAACQRNWLRIGVWQLLLFGALVHLLLVLSLSLLPEKTFSQALQQVAVPVFLVLTPATLLLGLLLQDIFQQARDRQALRESEARLRAINEASPDLTLVLDEEGRYLEVMAPDPQLLYGGGVGLVGKHLADVLPVGQAERFMAFLAHTLACDSPQTLEYGMRTPSGQRVFEGRARRLDTLLQGKRAVVFIARDITDRVNFELDRRVAAIAFESQQGMLITDASTRILKVNRAFSQISGYSAAEAIGQSTQMLSSGRHGPEFYQALWQTLAETGMWEGEVWNRRKNGEVFPEWLAISAVRDERGRVSNYVASLTDISERKSAEQKIKHLAFYDALTGLPNRRLLRDRLQQAQALSRRNNQHAALVFLDLDNFKNVNDLYGHQVGDELLCQVAERLRHSLRERDTVARLGGDEFVIMLEGLEARTEEAASQVEHLGAQVLDALRQPYLAGGHRLFSSASLGVVLFNDDQHSVDELMQRADLSMYTAKAAGKNALSFYDAQMQEAVSARLQLEEDLRRGLQTGEFIVYLQPQVDQLGCLSGAEALVRWQHPRRGLLAPGAFITIAERCGLIETLDMQVLGAACALLAQWAQQPYSAGLSLSVNLSARLLYRTDFVDAVQQTLRHSGANPQLLKLELTESLLLTDMDEAIVRMQTLRDMGIRFSIDDFGTGYSSMAYLQQLPLDQLKIDQSFTRELPDNPSSLAIVRAIIALAHSLKLEVLAEGVETQTQRDSLLNNGCLHYQGYFYGRPMAVADFAASDLLRFRQNEAVSEA</sequence>
<dbReference type="Pfam" id="PF00990">
    <property type="entry name" value="GGDEF"/>
    <property type="match status" value="1"/>
</dbReference>
<feature type="domain" description="PAC" evidence="9">
    <location>
        <begin position="389"/>
        <end position="441"/>
    </location>
</feature>
<feature type="transmembrane region" description="Helical" evidence="7">
    <location>
        <begin position="127"/>
        <end position="149"/>
    </location>
</feature>
<keyword evidence="3 7" id="KW-0812">Transmembrane</keyword>
<dbReference type="InterPro" id="IPR035965">
    <property type="entry name" value="PAS-like_dom_sf"/>
</dbReference>
<evidence type="ECO:0000256" key="6">
    <source>
        <dbReference type="ARBA" id="ARBA00023136"/>
    </source>
</evidence>
<evidence type="ECO:0000259" key="9">
    <source>
        <dbReference type="PROSITE" id="PS50113"/>
    </source>
</evidence>
<feature type="domain" description="EAL" evidence="10">
    <location>
        <begin position="620"/>
        <end position="874"/>
    </location>
</feature>
<dbReference type="PANTHER" id="PTHR44757">
    <property type="entry name" value="DIGUANYLATE CYCLASE DGCP"/>
    <property type="match status" value="1"/>
</dbReference>
<dbReference type="InterPro" id="IPR000700">
    <property type="entry name" value="PAS-assoc_C"/>
</dbReference>
<dbReference type="InterPro" id="IPR000014">
    <property type="entry name" value="PAS"/>
</dbReference>
<dbReference type="SMART" id="SM00091">
    <property type="entry name" value="PAS"/>
    <property type="match status" value="2"/>
</dbReference>
<dbReference type="CDD" id="cd00130">
    <property type="entry name" value="PAS"/>
    <property type="match status" value="2"/>
</dbReference>
<dbReference type="NCBIfam" id="TIGR00229">
    <property type="entry name" value="sensory_box"/>
    <property type="match status" value="2"/>
</dbReference>
<name>A0ABT4XIT1_9PSED</name>
<dbReference type="RefSeq" id="WP_271348991.1">
    <property type="nucleotide sequence ID" value="NZ_JAQJZJ010000008.1"/>
</dbReference>
<dbReference type="PROSITE" id="PS50113">
    <property type="entry name" value="PAC"/>
    <property type="match status" value="1"/>
</dbReference>
<dbReference type="InterPro" id="IPR011620">
    <property type="entry name" value="Sig_transdc_His_kinase_LytS_TM"/>
</dbReference>
<dbReference type="Gene3D" id="3.30.450.20">
    <property type="entry name" value="PAS domain"/>
    <property type="match status" value="2"/>
</dbReference>
<dbReference type="Gene3D" id="3.20.20.450">
    <property type="entry name" value="EAL domain"/>
    <property type="match status" value="1"/>
</dbReference>
<accession>A0ABT4XIT1</accession>
<organism evidence="12 13">
    <name type="scientific">Pseudomonas aestuarii</name>
    <dbReference type="NCBI Taxonomy" id="3018340"/>
    <lineage>
        <taxon>Bacteria</taxon>
        <taxon>Pseudomonadati</taxon>
        <taxon>Pseudomonadota</taxon>
        <taxon>Gammaproteobacteria</taxon>
        <taxon>Pseudomonadales</taxon>
        <taxon>Pseudomonadaceae</taxon>
        <taxon>Pseudomonas</taxon>
    </lineage>
</organism>
<feature type="domain" description="GGDEF" evidence="11">
    <location>
        <begin position="473"/>
        <end position="611"/>
    </location>
</feature>
<dbReference type="InterPro" id="IPR043128">
    <property type="entry name" value="Rev_trsase/Diguanyl_cyclase"/>
</dbReference>
<evidence type="ECO:0000259" key="10">
    <source>
        <dbReference type="PROSITE" id="PS50883"/>
    </source>
</evidence>
<dbReference type="SUPFAM" id="SSF55073">
    <property type="entry name" value="Nucleotide cyclase"/>
    <property type="match status" value="1"/>
</dbReference>
<dbReference type="SUPFAM" id="SSF141868">
    <property type="entry name" value="EAL domain-like"/>
    <property type="match status" value="1"/>
</dbReference>
<dbReference type="Pfam" id="PF13426">
    <property type="entry name" value="PAS_9"/>
    <property type="match status" value="1"/>
</dbReference>
<evidence type="ECO:0000313" key="13">
    <source>
        <dbReference type="Proteomes" id="UP001212042"/>
    </source>
</evidence>
<comment type="caution">
    <text evidence="12">The sequence shown here is derived from an EMBL/GenBank/DDBJ whole genome shotgun (WGS) entry which is preliminary data.</text>
</comment>
<dbReference type="SMART" id="SM00052">
    <property type="entry name" value="EAL"/>
    <property type="match status" value="1"/>
</dbReference>
<dbReference type="SUPFAM" id="SSF55785">
    <property type="entry name" value="PYP-like sensor domain (PAS domain)"/>
    <property type="match status" value="2"/>
</dbReference>
<keyword evidence="5 7" id="KW-1133">Transmembrane helix</keyword>
<evidence type="ECO:0000256" key="3">
    <source>
        <dbReference type="ARBA" id="ARBA00022692"/>
    </source>
</evidence>
<dbReference type="EMBL" id="JAQJZJ010000008">
    <property type="protein sequence ID" value="MDA7088129.1"/>
    <property type="molecule type" value="Genomic_DNA"/>
</dbReference>
<proteinExistence type="predicted"/>
<dbReference type="SMART" id="SM00267">
    <property type="entry name" value="GGDEF"/>
    <property type="match status" value="1"/>
</dbReference>
<dbReference type="PANTHER" id="PTHR44757:SF2">
    <property type="entry name" value="BIOFILM ARCHITECTURE MAINTENANCE PROTEIN MBAA"/>
    <property type="match status" value="1"/>
</dbReference>
<evidence type="ECO:0000313" key="12">
    <source>
        <dbReference type="EMBL" id="MDA7088129.1"/>
    </source>
</evidence>
<keyword evidence="4" id="KW-0808">Transferase</keyword>
<keyword evidence="2" id="KW-1003">Cell membrane</keyword>
<dbReference type="InterPro" id="IPR035919">
    <property type="entry name" value="EAL_sf"/>
</dbReference>
<feature type="domain" description="PAS" evidence="8">
    <location>
        <begin position="331"/>
        <end position="362"/>
    </location>
</feature>
<comment type="subcellular location">
    <subcellularLocation>
        <location evidence="1">Cell membrane</location>
        <topology evidence="1">Multi-pass membrane protein</topology>
    </subcellularLocation>
</comment>
<feature type="transmembrane region" description="Helical" evidence="7">
    <location>
        <begin position="33"/>
        <end position="54"/>
    </location>
</feature>
<dbReference type="PROSITE" id="PS50887">
    <property type="entry name" value="GGDEF"/>
    <property type="match status" value="1"/>
</dbReference>
<dbReference type="Pfam" id="PF07694">
    <property type="entry name" value="5TM-5TMR_LYT"/>
    <property type="match status" value="1"/>
</dbReference>
<dbReference type="Gene3D" id="1.10.1760.20">
    <property type="match status" value="1"/>
</dbReference>
<evidence type="ECO:0000256" key="1">
    <source>
        <dbReference type="ARBA" id="ARBA00004651"/>
    </source>
</evidence>
<dbReference type="NCBIfam" id="TIGR00254">
    <property type="entry name" value="GGDEF"/>
    <property type="match status" value="1"/>
</dbReference>
<evidence type="ECO:0000259" key="8">
    <source>
        <dbReference type="PROSITE" id="PS50112"/>
    </source>
</evidence>
<evidence type="ECO:0000256" key="7">
    <source>
        <dbReference type="SAM" id="Phobius"/>
    </source>
</evidence>
<dbReference type="InterPro" id="IPR001633">
    <property type="entry name" value="EAL_dom"/>
</dbReference>
<evidence type="ECO:0000259" key="11">
    <source>
        <dbReference type="PROSITE" id="PS50887"/>
    </source>
</evidence>
<dbReference type="CDD" id="cd01949">
    <property type="entry name" value="GGDEF"/>
    <property type="match status" value="1"/>
</dbReference>
<dbReference type="PROSITE" id="PS50883">
    <property type="entry name" value="EAL"/>
    <property type="match status" value="1"/>
</dbReference>
<dbReference type="PROSITE" id="PS50112">
    <property type="entry name" value="PAS"/>
    <property type="match status" value="1"/>
</dbReference>
<feature type="transmembrane region" description="Helical" evidence="7">
    <location>
        <begin position="161"/>
        <end position="180"/>
    </location>
</feature>
<dbReference type="Gene3D" id="3.30.70.270">
    <property type="match status" value="1"/>
</dbReference>
<evidence type="ECO:0000256" key="2">
    <source>
        <dbReference type="ARBA" id="ARBA00022475"/>
    </source>
</evidence>
<dbReference type="InterPro" id="IPR001610">
    <property type="entry name" value="PAC"/>
</dbReference>
<keyword evidence="6 7" id="KW-0472">Membrane</keyword>
<evidence type="ECO:0000256" key="5">
    <source>
        <dbReference type="ARBA" id="ARBA00022989"/>
    </source>
</evidence>
<dbReference type="Pfam" id="PF00563">
    <property type="entry name" value="EAL"/>
    <property type="match status" value="1"/>
</dbReference>
<feature type="transmembrane region" description="Helical" evidence="7">
    <location>
        <begin position="66"/>
        <end position="86"/>
    </location>
</feature>
<dbReference type="InterPro" id="IPR013656">
    <property type="entry name" value="PAS_4"/>
</dbReference>
<reference evidence="12 13" key="1">
    <citation type="submission" date="2023-01" db="EMBL/GenBank/DDBJ databases">
        <title>Pseudomonas SA3-5T sp. nov., isolated from tidal flat sediment.</title>
        <authorList>
            <person name="Kim H.S."/>
            <person name="Kim J.-S."/>
            <person name="Suh M.K."/>
            <person name="Eom M.K."/>
            <person name="Lee J.-S."/>
        </authorList>
    </citation>
    <scope>NUCLEOTIDE SEQUENCE [LARGE SCALE GENOMIC DNA]</scope>
    <source>
        <strain evidence="12 13">SA3-5</strain>
    </source>
</reference>
<dbReference type="CDD" id="cd01948">
    <property type="entry name" value="EAL"/>
    <property type="match status" value="1"/>
</dbReference>
<keyword evidence="13" id="KW-1185">Reference proteome</keyword>
<feature type="transmembrane region" description="Helical" evidence="7">
    <location>
        <begin position="92"/>
        <end position="115"/>
    </location>
</feature>
<keyword evidence="4" id="KW-0418">Kinase</keyword>
<gene>
    <name evidence="12" type="ORF">PH586_17210</name>
</gene>
<evidence type="ECO:0000256" key="4">
    <source>
        <dbReference type="ARBA" id="ARBA00022777"/>
    </source>
</evidence>
<dbReference type="InterPro" id="IPR000160">
    <property type="entry name" value="GGDEF_dom"/>
</dbReference>
<protein>
    <submittedName>
        <fullName evidence="12">EAL domain-containing protein</fullName>
    </submittedName>
</protein>
<dbReference type="InterPro" id="IPR052155">
    <property type="entry name" value="Biofilm_reg_signaling"/>
</dbReference>